<gene>
    <name evidence="1" type="ORF">J2X20_002605</name>
</gene>
<protein>
    <submittedName>
        <fullName evidence="1">Uncharacterized protein</fullName>
    </submittedName>
</protein>
<dbReference type="RefSeq" id="WP_310265347.1">
    <property type="nucleotide sequence ID" value="NZ_JAVDXU010000002.1"/>
</dbReference>
<reference evidence="1 2" key="1">
    <citation type="submission" date="2023-07" db="EMBL/GenBank/DDBJ databases">
        <title>Sorghum-associated microbial communities from plants grown in Nebraska, USA.</title>
        <authorList>
            <person name="Schachtman D."/>
        </authorList>
    </citation>
    <scope>NUCLEOTIDE SEQUENCE [LARGE SCALE GENOMIC DNA]</scope>
    <source>
        <strain evidence="1 2">BE314</strain>
    </source>
</reference>
<organism evidence="1 2">
    <name type="scientific">Roseateles saccharophilus</name>
    <name type="common">Pseudomonas saccharophila</name>
    <dbReference type="NCBI Taxonomy" id="304"/>
    <lineage>
        <taxon>Bacteria</taxon>
        <taxon>Pseudomonadati</taxon>
        <taxon>Pseudomonadota</taxon>
        <taxon>Betaproteobacteria</taxon>
        <taxon>Burkholderiales</taxon>
        <taxon>Sphaerotilaceae</taxon>
        <taxon>Roseateles</taxon>
    </lineage>
</organism>
<proteinExistence type="predicted"/>
<evidence type="ECO:0000313" key="1">
    <source>
        <dbReference type="EMBL" id="MDR7269947.1"/>
    </source>
</evidence>
<keyword evidence="2" id="KW-1185">Reference proteome</keyword>
<name>A0ABU1YM62_ROSSA</name>
<comment type="caution">
    <text evidence="1">The sequence shown here is derived from an EMBL/GenBank/DDBJ whole genome shotgun (WGS) entry which is preliminary data.</text>
</comment>
<accession>A0ABU1YM62</accession>
<evidence type="ECO:0000313" key="2">
    <source>
        <dbReference type="Proteomes" id="UP001180453"/>
    </source>
</evidence>
<dbReference type="EMBL" id="JAVDXU010000002">
    <property type="protein sequence ID" value="MDR7269947.1"/>
    <property type="molecule type" value="Genomic_DNA"/>
</dbReference>
<sequence length="616" mass="61855">MAGIVAAGLGLNAGAKVRVLDATGKVVASGKDVTAATGAYGPIALSGSGPFRVEACGSVGDRPICVWGATNNGGTLNLTPLTSAITVLASGQSPQTLMSGAAQGLSDTALASAQTQLRTALAPALADAGLASDFDLLAGALTPGAHTGYDRLLDSVAVGLGADTQAYVTLTSRLGTGTAYLETGTTQGALSFDAAAAGVDLTGLDALFIKLVTATANIGNCQSKTIGLEALFDAAARSSVDAVSAPFTGSKDAAQLVCLRMNGILGEGEVMFGGKLLPSLLGRCDFGTGDPLCRVGFVYQNTAGLQRRLGLEQAAVKRPAGWTFLGNRLEVQATAAARLVLTRRVDSAAPDSYARSLDISIPAISVSGGGVLQCARVSQKDTSGADVALALFKKAGNGSYLSLWSVSSSDATPSLDPASGATRGNNIVSLPVPAGAAGDAVARNFVRAGRGLKIELFKDSACATPLGGLDGDAISVELAGQLPVTAASQAAQPWPALVAKAVTDLTGMKGAVNAKISYGPTWTLPRGDLLPDRALLCTDTACNSKLAELELGVVVKGAANLIGSFATGASLSATLGNTALNTNSYKLLRITGRMPDGLVLQLDSQSCSAQIAGLPC</sequence>
<dbReference type="Proteomes" id="UP001180453">
    <property type="component" value="Unassembled WGS sequence"/>
</dbReference>